<protein>
    <recommendedName>
        <fullName evidence="3">LysM domain-containing protein</fullName>
    </recommendedName>
</protein>
<reference evidence="1 2" key="1">
    <citation type="submission" date="2021-04" db="EMBL/GenBank/DDBJ databases">
        <title>Metabacillus sp. strain KIGAM252 whole genome sequence.</title>
        <authorList>
            <person name="Seo M.-J."/>
            <person name="Cho E.-S."/>
            <person name="Hwang C.Y."/>
            <person name="Yoon D.J."/>
        </authorList>
    </citation>
    <scope>NUCLEOTIDE SEQUENCE [LARGE SCALE GENOMIC DNA]</scope>
    <source>
        <strain evidence="1 2">KIGAM252</strain>
    </source>
</reference>
<proteinExistence type="predicted"/>
<sequence length="104" mass="11847">MKRLILLCSIALLTYIIYYDLSRGTLPRMEEENIMAASQPVKKETFKKLHVQKGESVLMIINKVNGHSIPVPLETAAEDFEKLNPGIKANRILTGHSYKFPVYE</sequence>
<dbReference type="RefSeq" id="WP_211559290.1">
    <property type="nucleotide sequence ID" value="NZ_JAGVRK010000001.1"/>
</dbReference>
<evidence type="ECO:0000313" key="2">
    <source>
        <dbReference type="Proteomes" id="UP000682403"/>
    </source>
</evidence>
<keyword evidence="2" id="KW-1185">Reference proteome</keyword>
<organism evidence="1 2">
    <name type="scientific">Metabacillus flavus</name>
    <dbReference type="NCBI Taxonomy" id="2823519"/>
    <lineage>
        <taxon>Bacteria</taxon>
        <taxon>Bacillati</taxon>
        <taxon>Bacillota</taxon>
        <taxon>Bacilli</taxon>
        <taxon>Bacillales</taxon>
        <taxon>Bacillaceae</taxon>
        <taxon>Metabacillus</taxon>
    </lineage>
</organism>
<gene>
    <name evidence="1" type="ORF">J9317_13130</name>
</gene>
<dbReference type="EMBL" id="JAGVRK010000001">
    <property type="protein sequence ID" value="MBS2969709.1"/>
    <property type="molecule type" value="Genomic_DNA"/>
</dbReference>
<evidence type="ECO:0000313" key="1">
    <source>
        <dbReference type="EMBL" id="MBS2969709.1"/>
    </source>
</evidence>
<accession>A0ABS5LH56</accession>
<evidence type="ECO:0008006" key="3">
    <source>
        <dbReference type="Google" id="ProtNLM"/>
    </source>
</evidence>
<dbReference type="Proteomes" id="UP000682403">
    <property type="component" value="Unassembled WGS sequence"/>
</dbReference>
<comment type="caution">
    <text evidence="1">The sequence shown here is derived from an EMBL/GenBank/DDBJ whole genome shotgun (WGS) entry which is preliminary data.</text>
</comment>
<name>A0ABS5LH56_9BACI</name>